<accession>A0A975RS18</accession>
<dbReference type="InterPro" id="IPR027417">
    <property type="entry name" value="P-loop_NTPase"/>
</dbReference>
<evidence type="ECO:0000256" key="8">
    <source>
        <dbReference type="ARBA" id="ARBA00035238"/>
    </source>
</evidence>
<dbReference type="SUPFAM" id="SSF52540">
    <property type="entry name" value="P-loop containing nucleoside triphosphate hydrolases"/>
    <property type="match status" value="1"/>
</dbReference>
<evidence type="ECO:0000313" key="11">
    <source>
        <dbReference type="EMBL" id="QWG17281.1"/>
    </source>
</evidence>
<feature type="compositionally biased region" description="Basic and acidic residues" evidence="9">
    <location>
        <begin position="26"/>
        <end position="39"/>
    </location>
</feature>
<dbReference type="RefSeq" id="WP_215612935.1">
    <property type="nucleotide sequence ID" value="NZ_CP076135.1"/>
</dbReference>
<sequence length="333" mass="35564">MCTVCGCATGETTIEGAAKARPHQHTHADGTVHSHEHHDGRHHHGDHHEHHHGQGHDDGHGHHHHDGPHHDDDHHHHEHQHHHHGAAVIDFGASPARAHAPGLSQTRMVQIEQDILAKNDAYAAANRARFDAGGILALNVVSSPGSGKTTLLVATLELLKAQAPVAVIEGDQQTSNDAERIRATGVPALQINTGKGCHLDAHMIGHAVETLRPADGTVLFIENVGNLVCPAAFGLGEAHRVVVLSVTEGEDKPLKYPDMFASADLMLLSKVDLLPHLDFDAKACVANARKVNPRIKVIEVSARTGTGMAAWIAWLQAARTLAFPNGEVKAAAL</sequence>
<keyword evidence="7" id="KW-0342">GTP-binding</keyword>
<keyword evidence="4" id="KW-0547">Nucleotide-binding</keyword>
<keyword evidence="2" id="KW-0533">Nickel</keyword>
<dbReference type="KEGG" id="bsei:KMZ68_20250"/>
<dbReference type="InterPro" id="IPR003495">
    <property type="entry name" value="CobW/HypB/UreG_nucleotide-bd"/>
</dbReference>
<dbReference type="GO" id="GO:0051604">
    <property type="term" value="P:protein maturation"/>
    <property type="evidence" value="ECO:0007669"/>
    <property type="project" value="InterPro"/>
</dbReference>
<protein>
    <recommendedName>
        <fullName evidence="8">Hydrogenase maturation factor HypB</fullName>
    </recommendedName>
</protein>
<feature type="domain" description="CobW/HypB/UreG nucleotide-binding" evidence="10">
    <location>
        <begin position="139"/>
        <end position="298"/>
    </location>
</feature>
<dbReference type="EMBL" id="CP076135">
    <property type="protein sequence ID" value="QWG17281.1"/>
    <property type="molecule type" value="Genomic_DNA"/>
</dbReference>
<dbReference type="NCBIfam" id="TIGR00073">
    <property type="entry name" value="hypB"/>
    <property type="match status" value="1"/>
</dbReference>
<evidence type="ECO:0000256" key="6">
    <source>
        <dbReference type="ARBA" id="ARBA00022833"/>
    </source>
</evidence>
<keyword evidence="6" id="KW-0862">Zinc</keyword>
<evidence type="ECO:0000256" key="2">
    <source>
        <dbReference type="ARBA" id="ARBA00022596"/>
    </source>
</evidence>
<dbReference type="PANTHER" id="PTHR30134">
    <property type="entry name" value="HYDROGENASE PROTEIN ASSEMBLY PROTEIN, NICKEL CHAPERONE"/>
    <property type="match status" value="1"/>
</dbReference>
<evidence type="ECO:0000256" key="7">
    <source>
        <dbReference type="ARBA" id="ARBA00023134"/>
    </source>
</evidence>
<dbReference type="GO" id="GO:0016151">
    <property type="term" value="F:nickel cation binding"/>
    <property type="evidence" value="ECO:0007669"/>
    <property type="project" value="InterPro"/>
</dbReference>
<evidence type="ECO:0000313" key="12">
    <source>
        <dbReference type="Proteomes" id="UP000680805"/>
    </source>
</evidence>
<evidence type="ECO:0000256" key="1">
    <source>
        <dbReference type="ARBA" id="ARBA00006211"/>
    </source>
</evidence>
<evidence type="ECO:0000256" key="4">
    <source>
        <dbReference type="ARBA" id="ARBA00022741"/>
    </source>
</evidence>
<evidence type="ECO:0000259" key="10">
    <source>
        <dbReference type="Pfam" id="PF02492"/>
    </source>
</evidence>
<dbReference type="CDD" id="cd05390">
    <property type="entry name" value="HypB"/>
    <property type="match status" value="1"/>
</dbReference>
<evidence type="ECO:0000256" key="3">
    <source>
        <dbReference type="ARBA" id="ARBA00022723"/>
    </source>
</evidence>
<keyword evidence="3" id="KW-0479">Metal-binding</keyword>
<dbReference type="GO" id="GO:0008270">
    <property type="term" value="F:zinc ion binding"/>
    <property type="evidence" value="ECO:0007669"/>
    <property type="project" value="TreeGrafter"/>
</dbReference>
<proteinExistence type="inferred from homology"/>
<dbReference type="AlphaFoldDB" id="A0A975RS18"/>
<dbReference type="Proteomes" id="UP000680805">
    <property type="component" value="Chromosome"/>
</dbReference>
<dbReference type="InterPro" id="IPR004392">
    <property type="entry name" value="Hyd_mat_HypB"/>
</dbReference>
<dbReference type="PANTHER" id="PTHR30134:SF2">
    <property type="entry name" value="HYDROGENASE MATURATION FACTOR HYPB"/>
    <property type="match status" value="1"/>
</dbReference>
<evidence type="ECO:0000256" key="9">
    <source>
        <dbReference type="SAM" id="MobiDB-lite"/>
    </source>
</evidence>
<gene>
    <name evidence="11" type="primary">hypB</name>
    <name evidence="11" type="ORF">KMZ68_20250</name>
</gene>
<organism evidence="11 12">
    <name type="scientific">Bradyrhizobium sediminis</name>
    <dbReference type="NCBI Taxonomy" id="2840469"/>
    <lineage>
        <taxon>Bacteria</taxon>
        <taxon>Pseudomonadati</taxon>
        <taxon>Pseudomonadota</taxon>
        <taxon>Alphaproteobacteria</taxon>
        <taxon>Hyphomicrobiales</taxon>
        <taxon>Nitrobacteraceae</taxon>
        <taxon>Bradyrhizobium</taxon>
    </lineage>
</organism>
<evidence type="ECO:0000256" key="5">
    <source>
        <dbReference type="ARBA" id="ARBA00022801"/>
    </source>
</evidence>
<feature type="region of interest" description="Disordered" evidence="9">
    <location>
        <begin position="16"/>
        <end position="84"/>
    </location>
</feature>
<keyword evidence="5" id="KW-0378">Hydrolase</keyword>
<comment type="similarity">
    <text evidence="1">Belongs to the SIMIBI class G3E GTPase family. HypB/HupM subfamily.</text>
</comment>
<dbReference type="Gene3D" id="3.40.50.300">
    <property type="entry name" value="P-loop containing nucleotide triphosphate hydrolases"/>
    <property type="match status" value="1"/>
</dbReference>
<reference evidence="11" key="1">
    <citation type="submission" date="2021-06" db="EMBL/GenBank/DDBJ databases">
        <title>Bradyrhizobium sp. S2-11-2 Genome sequencing.</title>
        <authorList>
            <person name="Jin L."/>
        </authorList>
    </citation>
    <scope>NUCLEOTIDE SEQUENCE</scope>
    <source>
        <strain evidence="11">S2-11-2</strain>
    </source>
</reference>
<name>A0A975RS18_9BRAD</name>
<dbReference type="Pfam" id="PF02492">
    <property type="entry name" value="cobW"/>
    <property type="match status" value="1"/>
</dbReference>
<dbReference type="GO" id="GO:0003924">
    <property type="term" value="F:GTPase activity"/>
    <property type="evidence" value="ECO:0007669"/>
    <property type="project" value="InterPro"/>
</dbReference>
<feature type="compositionally biased region" description="Basic and acidic residues" evidence="9">
    <location>
        <begin position="46"/>
        <end position="60"/>
    </location>
</feature>
<dbReference type="GO" id="GO:0005525">
    <property type="term" value="F:GTP binding"/>
    <property type="evidence" value="ECO:0007669"/>
    <property type="project" value="UniProtKB-KW"/>
</dbReference>